<sequence>MWVVKDVGNLMTAALITVHENTSLEDAVRSYIVDAERMRIQMRVAFALGVVVLWFRFVVAVMQFVVMSNLVVSFYLSVMLFTSVGYGDRAFASLPGRIFTSIWLLK</sequence>
<name>A0A8S0TPR1_OLEEU</name>
<protein>
    <submittedName>
        <fullName evidence="3">Two-pore potassium channel 3-like</fullName>
    </submittedName>
</protein>
<organism evidence="3 4">
    <name type="scientific">Olea europaea subsp. europaea</name>
    <dbReference type="NCBI Taxonomy" id="158383"/>
    <lineage>
        <taxon>Eukaryota</taxon>
        <taxon>Viridiplantae</taxon>
        <taxon>Streptophyta</taxon>
        <taxon>Embryophyta</taxon>
        <taxon>Tracheophyta</taxon>
        <taxon>Spermatophyta</taxon>
        <taxon>Magnoliopsida</taxon>
        <taxon>eudicotyledons</taxon>
        <taxon>Gunneridae</taxon>
        <taxon>Pentapetalae</taxon>
        <taxon>asterids</taxon>
        <taxon>lamiids</taxon>
        <taxon>Lamiales</taxon>
        <taxon>Oleaceae</taxon>
        <taxon>Oleeae</taxon>
        <taxon>Olea</taxon>
    </lineage>
</organism>
<keyword evidence="1" id="KW-0472">Membrane</keyword>
<accession>A0A8S0TPR1</accession>
<keyword evidence="4" id="KW-1185">Reference proteome</keyword>
<dbReference type="GO" id="GO:0034220">
    <property type="term" value="P:monoatomic ion transmembrane transport"/>
    <property type="evidence" value="ECO:0007669"/>
    <property type="project" value="UniProtKB-KW"/>
</dbReference>
<evidence type="ECO:0000313" key="4">
    <source>
        <dbReference type="Proteomes" id="UP000594638"/>
    </source>
</evidence>
<dbReference type="InterPro" id="IPR013099">
    <property type="entry name" value="K_chnl_dom"/>
</dbReference>
<keyword evidence="1" id="KW-1133">Transmembrane helix</keyword>
<proteinExistence type="predicted"/>
<evidence type="ECO:0000256" key="1">
    <source>
        <dbReference type="SAM" id="Phobius"/>
    </source>
</evidence>
<dbReference type="EMBL" id="CACTIH010007285">
    <property type="protein sequence ID" value="CAA3007805.1"/>
    <property type="molecule type" value="Genomic_DNA"/>
</dbReference>
<evidence type="ECO:0000313" key="3">
    <source>
        <dbReference type="EMBL" id="CAA3007805.1"/>
    </source>
</evidence>
<keyword evidence="3" id="KW-0406">Ion transport</keyword>
<dbReference type="Proteomes" id="UP000594638">
    <property type="component" value="Unassembled WGS sequence"/>
</dbReference>
<dbReference type="Gramene" id="OE9A025909T4">
    <property type="protein sequence ID" value="OE9A025909C4"/>
    <property type="gene ID" value="OE9A025909"/>
</dbReference>
<gene>
    <name evidence="3" type="ORF">OLEA9_A025909</name>
</gene>
<reference evidence="3 4" key="1">
    <citation type="submission" date="2019-12" db="EMBL/GenBank/DDBJ databases">
        <authorList>
            <person name="Alioto T."/>
            <person name="Alioto T."/>
            <person name="Gomez Garrido J."/>
        </authorList>
    </citation>
    <scope>NUCLEOTIDE SEQUENCE [LARGE SCALE GENOMIC DNA]</scope>
</reference>
<comment type="caution">
    <text evidence="3">The sequence shown here is derived from an EMBL/GenBank/DDBJ whole genome shotgun (WGS) entry which is preliminary data.</text>
</comment>
<keyword evidence="3" id="KW-0813">Transport</keyword>
<evidence type="ECO:0000259" key="2">
    <source>
        <dbReference type="Pfam" id="PF07885"/>
    </source>
</evidence>
<feature type="transmembrane region" description="Helical" evidence="1">
    <location>
        <begin position="44"/>
        <end position="64"/>
    </location>
</feature>
<keyword evidence="1" id="KW-0812">Transmembrane</keyword>
<dbReference type="AlphaFoldDB" id="A0A8S0TPR1"/>
<dbReference type="Gene3D" id="1.10.287.70">
    <property type="match status" value="1"/>
</dbReference>
<dbReference type="OrthoDB" id="415460at2759"/>
<dbReference type="Pfam" id="PF07885">
    <property type="entry name" value="Ion_trans_2"/>
    <property type="match status" value="1"/>
</dbReference>
<keyword evidence="3" id="KW-0407">Ion channel</keyword>
<feature type="domain" description="Potassium channel" evidence="2">
    <location>
        <begin position="50"/>
        <end position="104"/>
    </location>
</feature>
<feature type="transmembrane region" description="Helical" evidence="1">
    <location>
        <begin position="70"/>
        <end position="87"/>
    </location>
</feature>
<dbReference type="SUPFAM" id="SSF81324">
    <property type="entry name" value="Voltage-gated potassium channels"/>
    <property type="match status" value="1"/>
</dbReference>